<proteinExistence type="predicted"/>
<accession>A0A2P0VNP0</accession>
<name>A0A2P0VNP0_9VIRU</name>
<dbReference type="EMBL" id="KY322437">
    <property type="protein sequence ID" value="AUF82490.1"/>
    <property type="molecule type" value="Genomic_DNA"/>
</dbReference>
<evidence type="ECO:0000313" key="1">
    <source>
        <dbReference type="EMBL" id="AUF82490.1"/>
    </source>
</evidence>
<sequence length="136" mass="15496">MKLYNCDRCYHRKPTPLFQMKLLLVLFLVTVSTGATDAAYKTLWYPIRGNTDIVYYCPIGSSIPSGYYPAEVGDCARMQGGMSSGVTGIIARKIQPWYKSLCVVRRSDMPPDWRMVLDPWGKPRLCLSGKYLFKKI</sequence>
<dbReference type="Proteomes" id="UP000244773">
    <property type="component" value="Segment"/>
</dbReference>
<reference evidence="1" key="1">
    <citation type="journal article" date="2018" name="Virology">
        <title>A giant virus infecting green algae encodes key fermentation genes.</title>
        <authorList>
            <person name="Schvarcz C.R."/>
            <person name="Steward G.F."/>
        </authorList>
    </citation>
    <scope>NUCLEOTIDE SEQUENCE [LARGE SCALE GENOMIC DNA]</scope>
</reference>
<evidence type="ECO:0000313" key="2">
    <source>
        <dbReference type="Proteomes" id="UP000244773"/>
    </source>
</evidence>
<gene>
    <name evidence="1" type="ORF">TetV_408</name>
</gene>
<organism evidence="1">
    <name type="scientific">Tetraselmis virus 1</name>
    <dbReference type="NCBI Taxonomy" id="2060617"/>
    <lineage>
        <taxon>Viruses</taxon>
        <taxon>Varidnaviria</taxon>
        <taxon>Bamfordvirae</taxon>
        <taxon>Nucleocytoviricota</taxon>
        <taxon>Megaviricetes</taxon>
        <taxon>Imitervirales</taxon>
        <taxon>Allomimiviridae</taxon>
        <taxon>Oceanusvirus</taxon>
        <taxon>Oceanusvirus kaneohense</taxon>
    </lineage>
</organism>
<keyword evidence="2" id="KW-1185">Reference proteome</keyword>
<protein>
    <submittedName>
        <fullName evidence="1">Uncharacterized protein</fullName>
    </submittedName>
</protein>